<dbReference type="AlphaFoldDB" id="A0A0F9QN03"/>
<dbReference type="Gene3D" id="3.90.550.10">
    <property type="entry name" value="Spore Coat Polysaccharide Biosynthesis Protein SpsA, Chain A"/>
    <property type="match status" value="1"/>
</dbReference>
<dbReference type="EMBL" id="LAZR01001834">
    <property type="protein sequence ID" value="KKN38377.1"/>
    <property type="molecule type" value="Genomic_DNA"/>
</dbReference>
<organism evidence="1">
    <name type="scientific">marine sediment metagenome</name>
    <dbReference type="NCBI Taxonomy" id="412755"/>
    <lineage>
        <taxon>unclassified sequences</taxon>
        <taxon>metagenomes</taxon>
        <taxon>ecological metagenomes</taxon>
    </lineage>
</organism>
<comment type="caution">
    <text evidence="1">The sequence shown here is derived from an EMBL/GenBank/DDBJ whole genome shotgun (WGS) entry which is preliminary data.</text>
</comment>
<sequence length="407" mass="46855">MKVTMIIPSYWGRIKSEGWRKTDDVYDHPTPLDETGTLGRVLKSLSILESKDFNLVILGISTAQDIQGEVESKISSIVKDEATKVKTIFFSYSHLDKIHQHLANHSLEKFIPLLRLSGYSNVRNLCLFSAHLLGSEAAVLIDDDEIFEDPQFMEKAVEFIGKKIQADKVLAVAGYYINPDNDFFINKEIAPWMTYWNKIDCMNRAFKEIIGKPPRLKETPFVFGGNMVVHRDLFTLVPFDPSVPRGEDIDYLINARMFGFKFYLDNQLSIKHDAPPKTHPTWQNVREDIFRFVFEKSKLEAQEPAPGMKRIAAGNLDPFPGEFLGKDLEERIFHSNLMLAVDYLRQDDKKGARECMNNIYLSKTKAIPETNSFQNLIQLQKTWKNLMEYFSSEKVRQEVCRQLSIPA</sequence>
<evidence type="ECO:0008006" key="2">
    <source>
        <dbReference type="Google" id="ProtNLM"/>
    </source>
</evidence>
<proteinExistence type="predicted"/>
<dbReference type="SUPFAM" id="SSF53448">
    <property type="entry name" value="Nucleotide-diphospho-sugar transferases"/>
    <property type="match status" value="1"/>
</dbReference>
<accession>A0A0F9QN03</accession>
<name>A0A0F9QN03_9ZZZZ</name>
<evidence type="ECO:0000313" key="1">
    <source>
        <dbReference type="EMBL" id="KKN38377.1"/>
    </source>
</evidence>
<protein>
    <recommendedName>
        <fullName evidence="2">Glycosyltransferase 2-like domain-containing protein</fullName>
    </recommendedName>
</protein>
<dbReference type="InterPro" id="IPR029044">
    <property type="entry name" value="Nucleotide-diphossugar_trans"/>
</dbReference>
<reference evidence="1" key="1">
    <citation type="journal article" date="2015" name="Nature">
        <title>Complex archaea that bridge the gap between prokaryotes and eukaryotes.</title>
        <authorList>
            <person name="Spang A."/>
            <person name="Saw J.H."/>
            <person name="Jorgensen S.L."/>
            <person name="Zaremba-Niedzwiedzka K."/>
            <person name="Martijn J."/>
            <person name="Lind A.E."/>
            <person name="van Eijk R."/>
            <person name="Schleper C."/>
            <person name="Guy L."/>
            <person name="Ettema T.J."/>
        </authorList>
    </citation>
    <scope>NUCLEOTIDE SEQUENCE</scope>
</reference>
<gene>
    <name evidence="1" type="ORF">LCGC14_0754000</name>
</gene>